<protein>
    <recommendedName>
        <fullName evidence="5">Stability determinant</fullName>
    </recommendedName>
</protein>
<gene>
    <name evidence="2" type="ORF">A7P89_03090</name>
    <name evidence="1" type="ORF">A7P90_04870</name>
</gene>
<dbReference type="Proteomes" id="UP000077589">
    <property type="component" value="Unassembled WGS sequence"/>
</dbReference>
<dbReference type="OrthoDB" id="1666683at2"/>
<reference evidence="3 4" key="1">
    <citation type="submission" date="2016-05" db="EMBL/GenBank/DDBJ databases">
        <title>Draft genome of Corynebacterium afermentans subsp. afermentans LCDC 88199T.</title>
        <authorList>
            <person name="Bernier A.-M."/>
            <person name="Bernard K."/>
        </authorList>
    </citation>
    <scope>NUCLEOTIDE SEQUENCE [LARGE SCALE GENOMIC DNA]</scope>
    <source>
        <strain evidence="3">NML04-0072</strain>
        <strain evidence="4">NML120819</strain>
    </source>
</reference>
<proteinExistence type="predicted"/>
<evidence type="ECO:0008006" key="5">
    <source>
        <dbReference type="Google" id="ProtNLM"/>
    </source>
</evidence>
<dbReference type="Gene3D" id="6.20.450.20">
    <property type="match status" value="1"/>
</dbReference>
<dbReference type="EMBL" id="LXSG01000028">
    <property type="protein sequence ID" value="OAM19801.1"/>
    <property type="molecule type" value="Genomic_DNA"/>
</dbReference>
<evidence type="ECO:0000313" key="4">
    <source>
        <dbReference type="Proteomes" id="UP000078103"/>
    </source>
</evidence>
<accession>A0A1A9RK77</accession>
<dbReference type="RefSeq" id="WP_064087635.1">
    <property type="nucleotide sequence ID" value="NZ_JAWFMW010000001.1"/>
</dbReference>
<dbReference type="AlphaFoldDB" id="A0A1A9RK77"/>
<dbReference type="Proteomes" id="UP000078103">
    <property type="component" value="Unassembled WGS sequence"/>
</dbReference>
<evidence type="ECO:0000313" key="2">
    <source>
        <dbReference type="EMBL" id="OAM23522.1"/>
    </source>
</evidence>
<dbReference type="EMBL" id="LXSH01000012">
    <property type="protein sequence ID" value="OAM23522.1"/>
    <property type="molecule type" value="Genomic_DNA"/>
</dbReference>
<evidence type="ECO:0000313" key="1">
    <source>
        <dbReference type="EMBL" id="OAM19801.1"/>
    </source>
</evidence>
<reference evidence="1" key="2">
    <citation type="submission" date="2016-05" db="EMBL/GenBank/DDBJ databases">
        <authorList>
            <person name="Lavstsen T."/>
            <person name="Jespersen J.S."/>
        </authorList>
    </citation>
    <scope>NUCLEOTIDE SEQUENCE</scope>
    <source>
        <strain evidence="1">NML04-0072</strain>
        <strain evidence="2">NML120819</strain>
    </source>
</reference>
<evidence type="ECO:0000313" key="3">
    <source>
        <dbReference type="Proteomes" id="UP000077589"/>
    </source>
</evidence>
<comment type="caution">
    <text evidence="1">The sequence shown here is derived from an EMBL/GenBank/DDBJ whole genome shotgun (WGS) entry which is preliminary data.</text>
</comment>
<name>A0A1A9RK77_EIKCO</name>
<sequence length="60" mass="7203">MNTAILDYRISEFDTRQQADDYGAWFRKKVEEGLKCETYHTHDEVLGKLHQRRAERQKSC</sequence>
<organism evidence="1 3">
    <name type="scientific">Eikenella corrodens</name>
    <dbReference type="NCBI Taxonomy" id="539"/>
    <lineage>
        <taxon>Bacteria</taxon>
        <taxon>Pseudomonadati</taxon>
        <taxon>Pseudomonadota</taxon>
        <taxon>Betaproteobacteria</taxon>
        <taxon>Neisseriales</taxon>
        <taxon>Neisseriaceae</taxon>
        <taxon>Eikenella</taxon>
    </lineage>
</organism>